<evidence type="ECO:0000256" key="4">
    <source>
        <dbReference type="PROSITE-ProRule" id="PRU00473"/>
    </source>
</evidence>
<feature type="chain" id="PRO_5030709268" evidence="6">
    <location>
        <begin position="20"/>
        <end position="423"/>
    </location>
</feature>
<evidence type="ECO:0000256" key="3">
    <source>
        <dbReference type="ARBA" id="ARBA00023237"/>
    </source>
</evidence>
<dbReference type="PROSITE" id="PS51123">
    <property type="entry name" value="OMPA_2"/>
    <property type="match status" value="1"/>
</dbReference>
<evidence type="ECO:0000313" key="8">
    <source>
        <dbReference type="EMBL" id="MBB6498681.1"/>
    </source>
</evidence>
<dbReference type="AlphaFoldDB" id="A0A7X0J090"/>
<dbReference type="PRINTS" id="PR01021">
    <property type="entry name" value="OMPADOMAIN"/>
</dbReference>
<dbReference type="InterPro" id="IPR006665">
    <property type="entry name" value="OmpA-like"/>
</dbReference>
<organism evidence="8 9">
    <name type="scientific">Pedobacter cryoconitis</name>
    <dbReference type="NCBI Taxonomy" id="188932"/>
    <lineage>
        <taxon>Bacteria</taxon>
        <taxon>Pseudomonadati</taxon>
        <taxon>Bacteroidota</taxon>
        <taxon>Sphingobacteriia</taxon>
        <taxon>Sphingobacteriales</taxon>
        <taxon>Sphingobacteriaceae</taxon>
        <taxon>Pedobacter</taxon>
    </lineage>
</organism>
<feature type="signal peptide" evidence="6">
    <location>
        <begin position="1"/>
        <end position="19"/>
    </location>
</feature>
<feature type="compositionally biased region" description="Polar residues" evidence="5">
    <location>
        <begin position="42"/>
        <end position="73"/>
    </location>
</feature>
<name>A0A7X0J090_9SPHI</name>
<keyword evidence="6" id="KW-0732">Signal</keyword>
<proteinExistence type="predicted"/>
<feature type="domain" description="OmpA-like" evidence="7">
    <location>
        <begin position="308"/>
        <end position="423"/>
    </location>
</feature>
<dbReference type="Proteomes" id="UP000521017">
    <property type="component" value="Unassembled WGS sequence"/>
</dbReference>
<comment type="caution">
    <text evidence="8">The sequence shown here is derived from an EMBL/GenBank/DDBJ whole genome shotgun (WGS) entry which is preliminary data.</text>
</comment>
<sequence>MKKIAIILIACALCGQAKAQFFERLKNKVQQKVNDAVDKTIDNTGTGKKSKDTPATGTSADGKNTTTDSSVSGSAPEDIKAYSRFDFVPGEKIIIEENFAGDAIGEFPAKWNTKTSAEVVTLSNHPGKWLAMKQNGVFYPEYIPNLPDNFTLQLDVLVSNGISNIGSLSIALAASKSDNDKFDNGYSNSNISVPGIKIDLRPQNGDYTGSMGYSTNALGSSSINDITDIFHAPNKTMATVSIWRQKQRVRVYLNSTKLLDLPRAIESDAIINSLIFGAFEPDYDKKGGVFYVSNIRLAVGAPDTRNKLITTGKFVTHGILFDSNSDKIKPQSNGALQDIANVLNEDTKIKVKIVGHTDSDGEAQLNLDLSKRRADAVKAILAANYGVDGSRIVTEGKGKTQPIDNNTTAVGKANNRRVEFIKL</sequence>
<dbReference type="RefSeq" id="WP_184623028.1">
    <property type="nucleotide sequence ID" value="NZ_JACHCC010000002.1"/>
</dbReference>
<accession>A0A7X0J090</accession>
<dbReference type="SUPFAM" id="SSF103088">
    <property type="entry name" value="OmpA-like"/>
    <property type="match status" value="1"/>
</dbReference>
<dbReference type="PANTHER" id="PTHR30329:SF21">
    <property type="entry name" value="LIPOPROTEIN YIAD-RELATED"/>
    <property type="match status" value="1"/>
</dbReference>
<gene>
    <name evidence="8" type="ORF">HDF25_000818</name>
</gene>
<dbReference type="Pfam" id="PF00691">
    <property type="entry name" value="OmpA"/>
    <property type="match status" value="1"/>
</dbReference>
<dbReference type="InterPro" id="IPR050330">
    <property type="entry name" value="Bact_OuterMem_StrucFunc"/>
</dbReference>
<evidence type="ECO:0000256" key="2">
    <source>
        <dbReference type="ARBA" id="ARBA00023136"/>
    </source>
</evidence>
<keyword evidence="2 4" id="KW-0472">Membrane</keyword>
<dbReference type="GO" id="GO:0009279">
    <property type="term" value="C:cell outer membrane"/>
    <property type="evidence" value="ECO:0007669"/>
    <property type="project" value="UniProtKB-SubCell"/>
</dbReference>
<dbReference type="EMBL" id="JACHCC010000002">
    <property type="protein sequence ID" value="MBB6498681.1"/>
    <property type="molecule type" value="Genomic_DNA"/>
</dbReference>
<dbReference type="Gene3D" id="3.30.1330.60">
    <property type="entry name" value="OmpA-like domain"/>
    <property type="match status" value="1"/>
</dbReference>
<protein>
    <submittedName>
        <fullName evidence="8">Outer membrane protein OmpA-like peptidoglycan-associated protein</fullName>
    </submittedName>
</protein>
<evidence type="ECO:0000256" key="6">
    <source>
        <dbReference type="SAM" id="SignalP"/>
    </source>
</evidence>
<comment type="subcellular location">
    <subcellularLocation>
        <location evidence="1">Cell outer membrane</location>
    </subcellularLocation>
</comment>
<dbReference type="InterPro" id="IPR006664">
    <property type="entry name" value="OMP_bac"/>
</dbReference>
<dbReference type="InterPro" id="IPR036737">
    <property type="entry name" value="OmpA-like_sf"/>
</dbReference>
<keyword evidence="3" id="KW-0998">Cell outer membrane</keyword>
<dbReference type="CDD" id="cd07185">
    <property type="entry name" value="OmpA_C-like"/>
    <property type="match status" value="1"/>
</dbReference>
<evidence type="ECO:0000313" key="9">
    <source>
        <dbReference type="Proteomes" id="UP000521017"/>
    </source>
</evidence>
<evidence type="ECO:0000259" key="7">
    <source>
        <dbReference type="PROSITE" id="PS51123"/>
    </source>
</evidence>
<feature type="region of interest" description="Disordered" evidence="5">
    <location>
        <begin position="40"/>
        <end position="75"/>
    </location>
</feature>
<reference evidence="8 9" key="1">
    <citation type="submission" date="2020-08" db="EMBL/GenBank/DDBJ databases">
        <title>Genomic Encyclopedia of Type Strains, Phase IV (KMG-V): Genome sequencing to study the core and pangenomes of soil and plant-associated prokaryotes.</title>
        <authorList>
            <person name="Whitman W."/>
        </authorList>
    </citation>
    <scope>NUCLEOTIDE SEQUENCE [LARGE SCALE GENOMIC DNA]</scope>
    <source>
        <strain evidence="8 9">M2T3</strain>
    </source>
</reference>
<evidence type="ECO:0000256" key="1">
    <source>
        <dbReference type="ARBA" id="ARBA00004442"/>
    </source>
</evidence>
<evidence type="ECO:0000256" key="5">
    <source>
        <dbReference type="SAM" id="MobiDB-lite"/>
    </source>
</evidence>
<dbReference type="PANTHER" id="PTHR30329">
    <property type="entry name" value="STATOR ELEMENT OF FLAGELLAR MOTOR COMPLEX"/>
    <property type="match status" value="1"/>
</dbReference>